<organism evidence="1">
    <name type="scientific">hydrothermal vent metagenome</name>
    <dbReference type="NCBI Taxonomy" id="652676"/>
    <lineage>
        <taxon>unclassified sequences</taxon>
        <taxon>metagenomes</taxon>
        <taxon>ecological metagenomes</taxon>
    </lineage>
</organism>
<reference evidence="1" key="1">
    <citation type="submission" date="2018-06" db="EMBL/GenBank/DDBJ databases">
        <authorList>
            <person name="Zhirakovskaya E."/>
        </authorList>
    </citation>
    <scope>NUCLEOTIDE SEQUENCE</scope>
</reference>
<accession>A0A3B1B3X0</accession>
<dbReference type="AlphaFoldDB" id="A0A3B1B3X0"/>
<evidence type="ECO:0000313" key="1">
    <source>
        <dbReference type="EMBL" id="VAX06138.1"/>
    </source>
</evidence>
<dbReference type="EMBL" id="UOFW01000156">
    <property type="protein sequence ID" value="VAX06138.1"/>
    <property type="molecule type" value="Genomic_DNA"/>
</dbReference>
<dbReference type="PIRSF" id="PIRSF030820">
    <property type="entry name" value="UCP030820"/>
    <property type="match status" value="1"/>
</dbReference>
<dbReference type="InterPro" id="IPR008318">
    <property type="entry name" value="UCP030820"/>
</dbReference>
<sequence length="154" mass="17851">MQIIKDKAIIEDNWTHYSGEGDLPEGHLIVSLDLWQEMDLSGRKIGLQLEPDDMLSDIKDDLHHFDLIAINFPSFADGRGYSMAKILRDRLGYKKEIRAVGDIMRDQLFYLQRCGFNAYEIKPGRDIVDALEAFKDFSVKYQTSSDEAFPLYRR</sequence>
<proteinExistence type="predicted"/>
<dbReference type="Pfam" id="PF06073">
    <property type="entry name" value="DUF934"/>
    <property type="match status" value="1"/>
</dbReference>
<gene>
    <name evidence="1" type="ORF">MNBD_ALPHA03-545</name>
</gene>
<protein>
    <submittedName>
        <fullName evidence="1">Oxidoreductase probably involved in sulfite reduction</fullName>
    </submittedName>
</protein>
<name>A0A3B1B3X0_9ZZZZ</name>